<sequence>MAAAAAAGEDEEKRPLLLRPNGGGGKEEEDKGGGGGGWRACVLILGTELSDCLAFAGIARNLVSYLTGVVGESNVAAARDVSAWTGTCFLTPLVGAFIADSYLADLKGKRVKYAPNDAIIFKRLLL</sequence>
<reference evidence="2" key="2">
    <citation type="submission" date="2015-03" db="UniProtKB">
        <authorList>
            <consortium name="EnsemblPlants"/>
        </authorList>
    </citation>
    <scope>IDENTIFICATION</scope>
</reference>
<dbReference type="Gramene" id="OBART10G00540.1">
    <property type="protein sequence ID" value="OBART10G00540.1"/>
    <property type="gene ID" value="OBART10G00540"/>
</dbReference>
<dbReference type="eggNOG" id="KOG1237">
    <property type="taxonomic scope" value="Eukaryota"/>
</dbReference>
<dbReference type="Gene3D" id="1.20.1250.20">
    <property type="entry name" value="MFS general substrate transporter like domains"/>
    <property type="match status" value="1"/>
</dbReference>
<dbReference type="HOGENOM" id="CLU_1984973_0_0_1"/>
<protein>
    <submittedName>
        <fullName evidence="2">Uncharacterized protein</fullName>
    </submittedName>
</protein>
<evidence type="ECO:0000313" key="3">
    <source>
        <dbReference type="Proteomes" id="UP000026960"/>
    </source>
</evidence>
<dbReference type="PaxDb" id="65489-OBART10G00540.1"/>
<reference evidence="2" key="1">
    <citation type="journal article" date="2009" name="Rice">
        <title>De Novo Next Generation Sequencing of Plant Genomes.</title>
        <authorList>
            <person name="Rounsley S."/>
            <person name="Marri P.R."/>
            <person name="Yu Y."/>
            <person name="He R."/>
            <person name="Sisneros N."/>
            <person name="Goicoechea J.L."/>
            <person name="Lee S.J."/>
            <person name="Angelova A."/>
            <person name="Kudrna D."/>
            <person name="Luo M."/>
            <person name="Affourtit J."/>
            <person name="Desany B."/>
            <person name="Knight J."/>
            <person name="Niazi F."/>
            <person name="Egholm M."/>
            <person name="Wing R.A."/>
        </authorList>
    </citation>
    <scope>NUCLEOTIDE SEQUENCE [LARGE SCALE GENOMIC DNA]</scope>
    <source>
        <strain evidence="2">cv. IRGC 105608</strain>
    </source>
</reference>
<accession>A0A0D3HAJ5</accession>
<dbReference type="PANTHER" id="PTHR11654">
    <property type="entry name" value="OLIGOPEPTIDE TRANSPORTER-RELATED"/>
    <property type="match status" value="1"/>
</dbReference>
<dbReference type="EnsemblPlants" id="OBART10G00540.1">
    <property type="protein sequence ID" value="OBART10G00540.1"/>
    <property type="gene ID" value="OBART10G00540"/>
</dbReference>
<keyword evidence="3" id="KW-1185">Reference proteome</keyword>
<organism evidence="2">
    <name type="scientific">Oryza barthii</name>
    <dbReference type="NCBI Taxonomy" id="65489"/>
    <lineage>
        <taxon>Eukaryota</taxon>
        <taxon>Viridiplantae</taxon>
        <taxon>Streptophyta</taxon>
        <taxon>Embryophyta</taxon>
        <taxon>Tracheophyta</taxon>
        <taxon>Spermatophyta</taxon>
        <taxon>Magnoliopsida</taxon>
        <taxon>Liliopsida</taxon>
        <taxon>Poales</taxon>
        <taxon>Poaceae</taxon>
        <taxon>BOP clade</taxon>
        <taxon>Oryzoideae</taxon>
        <taxon>Oryzeae</taxon>
        <taxon>Oryzinae</taxon>
        <taxon>Oryza</taxon>
    </lineage>
</organism>
<dbReference type="Proteomes" id="UP000026960">
    <property type="component" value="Chromosome 10"/>
</dbReference>
<dbReference type="AlphaFoldDB" id="A0A0D3HAJ5"/>
<feature type="region of interest" description="Disordered" evidence="1">
    <location>
        <begin position="1"/>
        <end position="36"/>
    </location>
</feature>
<dbReference type="InterPro" id="IPR036259">
    <property type="entry name" value="MFS_trans_sf"/>
</dbReference>
<name>A0A0D3HAJ5_9ORYZ</name>
<evidence type="ECO:0000313" key="2">
    <source>
        <dbReference type="EnsemblPlants" id="OBART10G00540.1"/>
    </source>
</evidence>
<evidence type="ECO:0000256" key="1">
    <source>
        <dbReference type="SAM" id="MobiDB-lite"/>
    </source>
</evidence>
<proteinExistence type="predicted"/>